<name>A0A7S4K0C3_9EUKA</name>
<dbReference type="InterPro" id="IPR052725">
    <property type="entry name" value="GS_Type-3"/>
</dbReference>
<evidence type="ECO:0000259" key="1">
    <source>
        <dbReference type="Pfam" id="PF18318"/>
    </source>
</evidence>
<reference evidence="2" key="1">
    <citation type="submission" date="2021-01" db="EMBL/GenBank/DDBJ databases">
        <authorList>
            <person name="Corre E."/>
            <person name="Pelletier E."/>
            <person name="Niang G."/>
            <person name="Scheremetjew M."/>
            <person name="Finn R."/>
            <person name="Kale V."/>
            <person name="Holt S."/>
            <person name="Cochrane G."/>
            <person name="Meng A."/>
            <person name="Brown T."/>
            <person name="Cohen L."/>
        </authorList>
    </citation>
    <scope>NUCLEOTIDE SEQUENCE</scope>
    <source>
        <strain evidence="2">UIO037</strain>
    </source>
</reference>
<dbReference type="Gene3D" id="1.20.120.1560">
    <property type="match status" value="1"/>
</dbReference>
<dbReference type="InterPro" id="IPR040577">
    <property type="entry name" value="Gln-synt_C"/>
</dbReference>
<accession>A0A7S4K0C3</accession>
<organism evidence="2">
    <name type="scientific">Prymnesium polylepis</name>
    <dbReference type="NCBI Taxonomy" id="72548"/>
    <lineage>
        <taxon>Eukaryota</taxon>
        <taxon>Haptista</taxon>
        <taxon>Haptophyta</taxon>
        <taxon>Prymnesiophyceae</taxon>
        <taxon>Prymnesiales</taxon>
        <taxon>Prymnesiaceae</taxon>
        <taxon>Prymnesium</taxon>
    </lineage>
</organism>
<dbReference type="AlphaFoldDB" id="A0A7S4K0C3"/>
<dbReference type="Pfam" id="PF18318">
    <property type="entry name" value="Gln-synt_C-ter"/>
    <property type="match status" value="1"/>
</dbReference>
<feature type="domain" description="Glutamine synthetase C-terminal" evidence="1">
    <location>
        <begin position="21"/>
        <end position="120"/>
    </location>
</feature>
<dbReference type="PANTHER" id="PTHR42974:SF1">
    <property type="entry name" value="TYPE-3 GLUTAMINE SYNTHETASE"/>
    <property type="match status" value="1"/>
</dbReference>
<sequence>MADSFHFFADAIEQGTAPLVVAQASLKDTWRIIFNGDGYAAEWPKEAERRGLKNVVSGVEATQALCDAKNISLFEKLGVMTSEETLARAEAMHVQYAGMVEIELRCMVGMITRSCVPACKAAGLASSVSSGLEKGVKELEKALEAMEAADSPYATAKVARVARLETMEAVRKLCDGAEKLVPPALWPIASYKELLFLDFHQGNTIGK</sequence>
<protein>
    <recommendedName>
        <fullName evidence="1">Glutamine synthetase C-terminal domain-containing protein</fullName>
    </recommendedName>
</protein>
<proteinExistence type="predicted"/>
<dbReference type="EMBL" id="HBKO01039683">
    <property type="protein sequence ID" value="CAE2278900.1"/>
    <property type="molecule type" value="Transcribed_RNA"/>
</dbReference>
<dbReference type="PANTHER" id="PTHR42974">
    <property type="entry name" value="GLUTAMINE SYNTHETASE"/>
    <property type="match status" value="1"/>
</dbReference>
<evidence type="ECO:0000313" key="2">
    <source>
        <dbReference type="EMBL" id="CAE2278900.1"/>
    </source>
</evidence>
<gene>
    <name evidence="2" type="ORF">CPOL0286_LOCUS18150</name>
</gene>